<proteinExistence type="predicted"/>
<dbReference type="AlphaFoldDB" id="A0AAP7FJX4"/>
<evidence type="ECO:0000313" key="1">
    <source>
        <dbReference type="EMBL" id="OAH47828.1"/>
    </source>
</evidence>
<dbReference type="Proteomes" id="UP000077242">
    <property type="component" value="Unassembled WGS sequence"/>
</dbReference>
<organism evidence="1 2">
    <name type="scientific">Pseudomonas monteilii</name>
    <dbReference type="NCBI Taxonomy" id="76759"/>
    <lineage>
        <taxon>Bacteria</taxon>
        <taxon>Pseudomonadati</taxon>
        <taxon>Pseudomonadota</taxon>
        <taxon>Gammaproteobacteria</taxon>
        <taxon>Pseudomonadales</taxon>
        <taxon>Pseudomonadaceae</taxon>
        <taxon>Pseudomonas</taxon>
    </lineage>
</organism>
<protein>
    <submittedName>
        <fullName evidence="1">Uncharacterized protein</fullName>
    </submittedName>
</protein>
<dbReference type="EMBL" id="LSTU01000042">
    <property type="protein sequence ID" value="OAH47828.1"/>
    <property type="molecule type" value="Genomic_DNA"/>
</dbReference>
<gene>
    <name evidence="1" type="ORF">AYJ70_27725</name>
</gene>
<dbReference type="RefSeq" id="WP_039614040.1">
    <property type="nucleotide sequence ID" value="NZ_JACGCV010000033.1"/>
</dbReference>
<sequence>MTNTERLIEEFKHCKAHGVTLRFATGRYTGNGPSVVEALRRRGYTVNRLRSSYYEVPRGPA</sequence>
<comment type="caution">
    <text evidence="1">The sequence shown here is derived from an EMBL/GenBank/DDBJ whole genome shotgun (WGS) entry which is preliminary data.</text>
</comment>
<name>A0AAP7FJX4_9PSED</name>
<evidence type="ECO:0000313" key="2">
    <source>
        <dbReference type="Proteomes" id="UP000077242"/>
    </source>
</evidence>
<accession>A0AAP7FJX4</accession>
<reference evidence="2" key="1">
    <citation type="submission" date="2016-02" db="EMBL/GenBank/DDBJ databases">
        <title>Dietzia cinnamea strain CD11_5 genome sequencing and assembly.</title>
        <authorList>
            <person name="Kaur G."/>
            <person name="Nair G.R."/>
            <person name="Mayilraj S."/>
        </authorList>
    </citation>
    <scope>NUCLEOTIDE SEQUENCE [LARGE SCALE GENOMIC DNA]</scope>
    <source>
        <strain evidence="2">CD10_2</strain>
    </source>
</reference>